<dbReference type="PANTHER" id="PTHR47506:SF1">
    <property type="entry name" value="HTH-TYPE TRANSCRIPTIONAL REGULATOR YJDC"/>
    <property type="match status" value="1"/>
</dbReference>
<dbReference type="AlphaFoldDB" id="A0A246IDB6"/>
<evidence type="ECO:0000256" key="2">
    <source>
        <dbReference type="ARBA" id="ARBA00023125"/>
    </source>
</evidence>
<comment type="caution">
    <text evidence="6">The sequence shown here is derived from an EMBL/GenBank/DDBJ whole genome shotgun (WGS) entry which is preliminary data.</text>
</comment>
<dbReference type="InterPro" id="IPR036271">
    <property type="entry name" value="Tet_transcr_reg_TetR-rel_C_sf"/>
</dbReference>
<evidence type="ECO:0000256" key="1">
    <source>
        <dbReference type="ARBA" id="ARBA00023015"/>
    </source>
</evidence>
<reference evidence="6 7" key="1">
    <citation type="submission" date="2017-06" db="EMBL/GenBank/DDBJ databases">
        <authorList>
            <person name="Kim H.J."/>
            <person name="Triplett B.A."/>
        </authorList>
    </citation>
    <scope>NUCLEOTIDE SEQUENCE [LARGE SCALE GENOMIC DNA]</scope>
    <source>
        <strain evidence="6 7">594</strain>
    </source>
</reference>
<proteinExistence type="predicted"/>
<keyword evidence="2 4" id="KW-0238">DNA-binding</keyword>
<organism evidence="6 7">
    <name type="scientific">Stenotrophomonas maltophilia</name>
    <name type="common">Pseudomonas maltophilia</name>
    <name type="synonym">Xanthomonas maltophilia</name>
    <dbReference type="NCBI Taxonomy" id="40324"/>
    <lineage>
        <taxon>Bacteria</taxon>
        <taxon>Pseudomonadati</taxon>
        <taxon>Pseudomonadota</taxon>
        <taxon>Gammaproteobacteria</taxon>
        <taxon>Lysobacterales</taxon>
        <taxon>Lysobacteraceae</taxon>
        <taxon>Stenotrophomonas</taxon>
        <taxon>Stenotrophomonas maltophilia group</taxon>
    </lineage>
</organism>
<feature type="DNA-binding region" description="H-T-H motif" evidence="4">
    <location>
        <begin position="24"/>
        <end position="43"/>
    </location>
</feature>
<keyword evidence="3" id="KW-0804">Transcription</keyword>
<dbReference type="PANTHER" id="PTHR47506">
    <property type="entry name" value="TRANSCRIPTIONAL REGULATORY PROTEIN"/>
    <property type="match status" value="1"/>
</dbReference>
<dbReference type="SUPFAM" id="SSF48498">
    <property type="entry name" value="Tetracyclin repressor-like, C-terminal domain"/>
    <property type="match status" value="1"/>
</dbReference>
<dbReference type="Proteomes" id="UP000197090">
    <property type="component" value="Unassembled WGS sequence"/>
</dbReference>
<dbReference type="PRINTS" id="PR00455">
    <property type="entry name" value="HTHTETR"/>
</dbReference>
<evidence type="ECO:0000259" key="5">
    <source>
        <dbReference type="PROSITE" id="PS50977"/>
    </source>
</evidence>
<name>A0A246IDB6_STEMA</name>
<dbReference type="SUPFAM" id="SSF46689">
    <property type="entry name" value="Homeodomain-like"/>
    <property type="match status" value="1"/>
</dbReference>
<dbReference type="RefSeq" id="WP_088496368.1">
    <property type="nucleotide sequence ID" value="NZ_NIVX01000026.1"/>
</dbReference>
<accession>A0A246IDB6</accession>
<feature type="domain" description="HTH tetR-type" evidence="5">
    <location>
        <begin position="1"/>
        <end position="61"/>
    </location>
</feature>
<protein>
    <submittedName>
        <fullName evidence="6">TetR family transcriptional regulator</fullName>
    </submittedName>
</protein>
<dbReference type="GO" id="GO:0003677">
    <property type="term" value="F:DNA binding"/>
    <property type="evidence" value="ECO:0007669"/>
    <property type="project" value="UniProtKB-UniRule"/>
</dbReference>
<sequence>MDRKEHLIATALETFRHQGIHAVGINQLLSDAGVSKKTMYNHFESKEELVAATVDLFDERYFEWMEARLGAVASGEAAIKAFFDALDDLINSQDPAIHDFNGCYLVNASAEFQEGHLVREKCAASKRKTVDLIRSHLTELCFEANVLEEAADAIFMLSEGAVVQAYVMGDRSSARAAGKAATRLINSWKAETRPGRDTTRSNTF</sequence>
<evidence type="ECO:0000256" key="3">
    <source>
        <dbReference type="ARBA" id="ARBA00023163"/>
    </source>
</evidence>
<evidence type="ECO:0000313" key="7">
    <source>
        <dbReference type="Proteomes" id="UP000197090"/>
    </source>
</evidence>
<dbReference type="Pfam" id="PF00440">
    <property type="entry name" value="TetR_N"/>
    <property type="match status" value="1"/>
</dbReference>
<dbReference type="Gene3D" id="1.10.357.10">
    <property type="entry name" value="Tetracycline Repressor, domain 2"/>
    <property type="match status" value="1"/>
</dbReference>
<dbReference type="InterPro" id="IPR009057">
    <property type="entry name" value="Homeodomain-like_sf"/>
</dbReference>
<dbReference type="PROSITE" id="PS50977">
    <property type="entry name" value="HTH_TETR_2"/>
    <property type="match status" value="1"/>
</dbReference>
<keyword evidence="1" id="KW-0805">Transcription regulation</keyword>
<gene>
    <name evidence="6" type="ORF">CEE63_03180</name>
</gene>
<dbReference type="EMBL" id="NIVX01000026">
    <property type="protein sequence ID" value="OWQ78026.1"/>
    <property type="molecule type" value="Genomic_DNA"/>
</dbReference>
<evidence type="ECO:0000313" key="6">
    <source>
        <dbReference type="EMBL" id="OWQ78026.1"/>
    </source>
</evidence>
<evidence type="ECO:0000256" key="4">
    <source>
        <dbReference type="PROSITE-ProRule" id="PRU00335"/>
    </source>
</evidence>
<dbReference type="InterPro" id="IPR001647">
    <property type="entry name" value="HTH_TetR"/>
</dbReference>